<dbReference type="PROSITE" id="PS50977">
    <property type="entry name" value="HTH_TETR_2"/>
    <property type="match status" value="1"/>
</dbReference>
<dbReference type="EMBL" id="BNBI01000014">
    <property type="protein sequence ID" value="GHF24381.1"/>
    <property type="molecule type" value="Genomic_DNA"/>
</dbReference>
<dbReference type="GO" id="GO:0003677">
    <property type="term" value="F:DNA binding"/>
    <property type="evidence" value="ECO:0007669"/>
    <property type="project" value="UniProtKB-UniRule"/>
</dbReference>
<protein>
    <submittedName>
        <fullName evidence="6">Gamma-butyrolactone-binding protein</fullName>
    </submittedName>
</protein>
<keyword evidence="7" id="KW-1185">Reference proteome</keyword>
<reference evidence="6" key="1">
    <citation type="journal article" date="2014" name="Int. J. Syst. Evol. Microbiol.">
        <title>Complete genome sequence of Corynebacterium casei LMG S-19264T (=DSM 44701T), isolated from a smear-ripened cheese.</title>
        <authorList>
            <consortium name="US DOE Joint Genome Institute (JGI-PGF)"/>
            <person name="Walter F."/>
            <person name="Albersmeier A."/>
            <person name="Kalinowski J."/>
            <person name="Ruckert C."/>
        </authorList>
    </citation>
    <scope>NUCLEOTIDE SEQUENCE</scope>
    <source>
        <strain evidence="6">JCM 4477</strain>
    </source>
</reference>
<dbReference type="Proteomes" id="UP000630718">
    <property type="component" value="Unassembled WGS sequence"/>
</dbReference>
<dbReference type="AlphaFoldDB" id="A0A919AS45"/>
<dbReference type="SUPFAM" id="SSF48498">
    <property type="entry name" value="Tetracyclin repressor-like, C-terminal domain"/>
    <property type="match status" value="1"/>
</dbReference>
<name>A0A919AS45_9ACTN</name>
<dbReference type="NCBIfam" id="NF041196">
    <property type="entry name" value="ScbR_bind_reg"/>
    <property type="match status" value="1"/>
</dbReference>
<evidence type="ECO:0000256" key="4">
    <source>
        <dbReference type="PROSITE-ProRule" id="PRU00335"/>
    </source>
</evidence>
<comment type="caution">
    <text evidence="6">The sequence shown here is derived from an EMBL/GenBank/DDBJ whole genome shotgun (WGS) entry which is preliminary data.</text>
</comment>
<keyword evidence="2 4" id="KW-0238">DNA-binding</keyword>
<dbReference type="InterPro" id="IPR023772">
    <property type="entry name" value="DNA-bd_HTH_TetR-type_CS"/>
</dbReference>
<evidence type="ECO:0000313" key="6">
    <source>
        <dbReference type="EMBL" id="GHF24381.1"/>
    </source>
</evidence>
<proteinExistence type="predicted"/>
<reference evidence="6" key="2">
    <citation type="submission" date="2020-09" db="EMBL/GenBank/DDBJ databases">
        <authorList>
            <person name="Sun Q."/>
            <person name="Ohkuma M."/>
        </authorList>
    </citation>
    <scope>NUCLEOTIDE SEQUENCE</scope>
    <source>
        <strain evidence="6">JCM 4477</strain>
    </source>
</reference>
<feature type="DNA-binding region" description="H-T-H motif" evidence="4">
    <location>
        <begin position="33"/>
        <end position="52"/>
    </location>
</feature>
<dbReference type="Gene3D" id="1.10.357.10">
    <property type="entry name" value="Tetracycline Repressor, domain 2"/>
    <property type="match status" value="1"/>
</dbReference>
<evidence type="ECO:0000259" key="5">
    <source>
        <dbReference type="PROSITE" id="PS50977"/>
    </source>
</evidence>
<dbReference type="Pfam" id="PF00440">
    <property type="entry name" value="TetR_N"/>
    <property type="match status" value="1"/>
</dbReference>
<evidence type="ECO:0000256" key="2">
    <source>
        <dbReference type="ARBA" id="ARBA00023125"/>
    </source>
</evidence>
<dbReference type="InterPro" id="IPR047923">
    <property type="entry name" value="ArpA-like"/>
</dbReference>
<dbReference type="PRINTS" id="PR00455">
    <property type="entry name" value="HTHTETR"/>
</dbReference>
<dbReference type="InterPro" id="IPR036271">
    <property type="entry name" value="Tet_transcr_reg_TetR-rel_C_sf"/>
</dbReference>
<feature type="domain" description="HTH tetR-type" evidence="5">
    <location>
        <begin position="10"/>
        <end position="70"/>
    </location>
</feature>
<evidence type="ECO:0000256" key="1">
    <source>
        <dbReference type="ARBA" id="ARBA00023015"/>
    </source>
</evidence>
<gene>
    <name evidence="6" type="ORF">GCM10018772_57620</name>
</gene>
<dbReference type="PROSITE" id="PS01081">
    <property type="entry name" value="HTH_TETR_1"/>
    <property type="match status" value="1"/>
</dbReference>
<sequence>MGRPKQARAVRTREALLLAAAEVFDEFGYPAASVSKILARAGITQGAMYFHFKSKEDLGRAVLLEQASMLELPATPAGLQQLIDMTLYLAHELQHNVLFSAGVKLAVEQSEAGLGDFSVYQDWMDRFRAELDEGDAHGELLPQVDTAEFARVLVASYTGTQLMSRLESHHRDLPRHIAVLWSYLLPGIATPATLARLIVDPERGRVPA</sequence>
<evidence type="ECO:0000256" key="3">
    <source>
        <dbReference type="ARBA" id="ARBA00023163"/>
    </source>
</evidence>
<dbReference type="RefSeq" id="WP_190207363.1">
    <property type="nucleotide sequence ID" value="NZ_BNBI01000014.1"/>
</dbReference>
<dbReference type="PANTHER" id="PTHR47506:SF6">
    <property type="entry name" value="HTH-TYPE TRANSCRIPTIONAL REPRESSOR NEMR"/>
    <property type="match status" value="1"/>
</dbReference>
<keyword evidence="3" id="KW-0804">Transcription</keyword>
<dbReference type="InterPro" id="IPR011075">
    <property type="entry name" value="TetR_C"/>
</dbReference>
<dbReference type="SUPFAM" id="SSF46689">
    <property type="entry name" value="Homeodomain-like"/>
    <property type="match status" value="1"/>
</dbReference>
<keyword evidence="1" id="KW-0805">Transcription regulation</keyword>
<dbReference type="InterPro" id="IPR001647">
    <property type="entry name" value="HTH_TetR"/>
</dbReference>
<accession>A0A919AS45</accession>
<dbReference type="PANTHER" id="PTHR47506">
    <property type="entry name" value="TRANSCRIPTIONAL REGULATORY PROTEIN"/>
    <property type="match status" value="1"/>
</dbReference>
<dbReference type="Pfam" id="PF16925">
    <property type="entry name" value="TetR_C_13"/>
    <property type="match status" value="1"/>
</dbReference>
<organism evidence="6 7">
    <name type="scientific">Streptomyces fumanus</name>
    <dbReference type="NCBI Taxonomy" id="67302"/>
    <lineage>
        <taxon>Bacteria</taxon>
        <taxon>Bacillati</taxon>
        <taxon>Actinomycetota</taxon>
        <taxon>Actinomycetes</taxon>
        <taxon>Kitasatosporales</taxon>
        <taxon>Streptomycetaceae</taxon>
        <taxon>Streptomyces</taxon>
    </lineage>
</organism>
<evidence type="ECO:0000313" key="7">
    <source>
        <dbReference type="Proteomes" id="UP000630718"/>
    </source>
</evidence>
<dbReference type="InterPro" id="IPR009057">
    <property type="entry name" value="Homeodomain-like_sf"/>
</dbReference>